<evidence type="ECO:0000256" key="1">
    <source>
        <dbReference type="ARBA" id="ARBA00022801"/>
    </source>
</evidence>
<proteinExistence type="inferred from homology"/>
<dbReference type="InterPro" id="IPR004175">
    <property type="entry name" value="RNA_CPDase"/>
</dbReference>
<dbReference type="EC" id="3.1.4.58" evidence="2"/>
<evidence type="ECO:0000313" key="3">
    <source>
        <dbReference type="EMBL" id="SEA46859.1"/>
    </source>
</evidence>
<dbReference type="GO" id="GO:0016874">
    <property type="term" value="F:ligase activity"/>
    <property type="evidence" value="ECO:0007669"/>
    <property type="project" value="UniProtKB-KW"/>
</dbReference>
<evidence type="ECO:0000313" key="4">
    <source>
        <dbReference type="Proteomes" id="UP000198584"/>
    </source>
</evidence>
<feature type="active site" description="Proton acceptor" evidence="2">
    <location>
        <position position="131"/>
    </location>
</feature>
<feature type="active site" description="Proton donor" evidence="2">
    <location>
        <position position="44"/>
    </location>
</feature>
<dbReference type="OrthoDB" id="9789350at2"/>
<keyword evidence="1 2" id="KW-0378">Hydrolase</keyword>
<accession>A0A1H4BFC8</accession>
<name>A0A1H4BFC8_9BACI</name>
<dbReference type="HAMAP" id="MF_01940">
    <property type="entry name" value="RNA_CPDase"/>
    <property type="match status" value="1"/>
</dbReference>
<dbReference type="PANTHER" id="PTHR35561">
    <property type="entry name" value="RNA 2',3'-CYCLIC PHOSPHODIESTERASE"/>
    <property type="match status" value="1"/>
</dbReference>
<keyword evidence="3" id="KW-0436">Ligase</keyword>
<keyword evidence="4" id="KW-1185">Reference proteome</keyword>
<dbReference type="GO" id="GO:0004113">
    <property type="term" value="F:2',3'-cyclic-nucleotide 3'-phosphodiesterase activity"/>
    <property type="evidence" value="ECO:0007669"/>
    <property type="project" value="InterPro"/>
</dbReference>
<comment type="function">
    <text evidence="2">Hydrolyzes RNA 2',3'-cyclic phosphodiester to an RNA 2'-phosphomonoester.</text>
</comment>
<dbReference type="SUPFAM" id="SSF55144">
    <property type="entry name" value="LigT-like"/>
    <property type="match status" value="1"/>
</dbReference>
<sequence>MTGTPHYFIGVPISEEIRQVLGGWQKELKQVVQYKTWTHPEDFHITLKFLGAVDTKNINEVLQLLKEETASYPAPFHVETSDLKFFGQKQKPRVLFMEVEKHTSLLNLKEIVETRLKRAGFQEEKRPYRPHITIAKKWKEEQKDTFTNEKLENLKETLILPVDRFHVFRIHPAKAPKYEIVETIELG</sequence>
<dbReference type="InterPro" id="IPR009097">
    <property type="entry name" value="Cyclic_Pdiesterase"/>
</dbReference>
<dbReference type="Pfam" id="PF13563">
    <property type="entry name" value="2_5_RNA_ligase2"/>
    <property type="match status" value="1"/>
</dbReference>
<organism evidence="3 4">
    <name type="scientific">Thalassobacillus cyri</name>
    <dbReference type="NCBI Taxonomy" id="571932"/>
    <lineage>
        <taxon>Bacteria</taxon>
        <taxon>Bacillati</taxon>
        <taxon>Bacillota</taxon>
        <taxon>Bacilli</taxon>
        <taxon>Bacillales</taxon>
        <taxon>Bacillaceae</taxon>
        <taxon>Thalassobacillus</taxon>
    </lineage>
</organism>
<evidence type="ECO:0000256" key="2">
    <source>
        <dbReference type="HAMAP-Rule" id="MF_01940"/>
    </source>
</evidence>
<dbReference type="AlphaFoldDB" id="A0A1H4BFC8"/>
<dbReference type="RefSeq" id="WP_093044046.1">
    <property type="nucleotide sequence ID" value="NZ_FNQR01000005.1"/>
</dbReference>
<dbReference type="PANTHER" id="PTHR35561:SF1">
    <property type="entry name" value="RNA 2',3'-CYCLIC PHOSPHODIESTERASE"/>
    <property type="match status" value="1"/>
</dbReference>
<dbReference type="NCBIfam" id="TIGR02258">
    <property type="entry name" value="2_5_ligase"/>
    <property type="match status" value="1"/>
</dbReference>
<dbReference type="Proteomes" id="UP000198584">
    <property type="component" value="Unassembled WGS sequence"/>
</dbReference>
<dbReference type="GO" id="GO:0008664">
    <property type="term" value="F:RNA 2',3'-cyclic 3'-phosphodiesterase activity"/>
    <property type="evidence" value="ECO:0007669"/>
    <property type="project" value="UniProtKB-EC"/>
</dbReference>
<gene>
    <name evidence="3" type="ORF">SAMN05421743_10512</name>
</gene>
<reference evidence="3 4" key="1">
    <citation type="submission" date="2016-10" db="EMBL/GenBank/DDBJ databases">
        <authorList>
            <person name="de Groot N.N."/>
        </authorList>
    </citation>
    <scope>NUCLEOTIDE SEQUENCE [LARGE SCALE GENOMIC DNA]</scope>
    <source>
        <strain evidence="3 4">CCM7597</strain>
    </source>
</reference>
<feature type="short sequence motif" description="HXTX 2" evidence="2">
    <location>
        <begin position="131"/>
        <end position="134"/>
    </location>
</feature>
<comment type="catalytic activity">
    <reaction evidence="2">
        <text>a 3'-end 2',3'-cyclophospho-ribonucleotide-RNA + H2O = a 3'-end 2'-phospho-ribonucleotide-RNA + H(+)</text>
        <dbReference type="Rhea" id="RHEA:11828"/>
        <dbReference type="Rhea" id="RHEA-COMP:10464"/>
        <dbReference type="Rhea" id="RHEA-COMP:17353"/>
        <dbReference type="ChEBI" id="CHEBI:15377"/>
        <dbReference type="ChEBI" id="CHEBI:15378"/>
        <dbReference type="ChEBI" id="CHEBI:83064"/>
        <dbReference type="ChEBI" id="CHEBI:173113"/>
        <dbReference type="EC" id="3.1.4.58"/>
    </reaction>
</comment>
<dbReference type="EMBL" id="FNQR01000005">
    <property type="protein sequence ID" value="SEA46859.1"/>
    <property type="molecule type" value="Genomic_DNA"/>
</dbReference>
<protein>
    <recommendedName>
        <fullName evidence="2">RNA 2',3'-cyclic phosphodiesterase</fullName>
        <shortName evidence="2">RNA 2',3'-CPDase</shortName>
        <ecNumber evidence="2">3.1.4.58</ecNumber>
    </recommendedName>
</protein>
<dbReference type="STRING" id="571932.SAMN05421743_10512"/>
<feature type="short sequence motif" description="HXTX 1" evidence="2">
    <location>
        <begin position="44"/>
        <end position="47"/>
    </location>
</feature>
<comment type="similarity">
    <text evidence="2">Belongs to the 2H phosphoesterase superfamily. ThpR family.</text>
</comment>
<dbReference type="Gene3D" id="3.90.1140.10">
    <property type="entry name" value="Cyclic phosphodiesterase"/>
    <property type="match status" value="1"/>
</dbReference>